<evidence type="ECO:0000313" key="2">
    <source>
        <dbReference type="EMBL" id="EFH88797.1"/>
    </source>
</evidence>
<dbReference type="eggNOG" id="COG3335">
    <property type="taxonomic scope" value="Bacteria"/>
</dbReference>
<accession>D6TG95</accession>
<organism evidence="2 3">
    <name type="scientific">Ktedonobacter racemifer DSM 44963</name>
    <dbReference type="NCBI Taxonomy" id="485913"/>
    <lineage>
        <taxon>Bacteria</taxon>
        <taxon>Bacillati</taxon>
        <taxon>Chloroflexota</taxon>
        <taxon>Ktedonobacteria</taxon>
        <taxon>Ktedonobacterales</taxon>
        <taxon>Ktedonobacteraceae</taxon>
        <taxon>Ktedonobacter</taxon>
    </lineage>
</organism>
<sequence>MEDVLEVYQRPYDPRVPKMCMDEGSKQVLAHTRKPIPMEAGEPERVDYEYERKGVCSVFLAMEPETGACQVRVSKRRTKKDWALFLRDVIDLHYPHAEKIVLVMDNLNTHTPSSFYEVFEPAEARRLTEKLEIHYTPKHGSWLNMAEIELSVLARQCLSDRFPNMQALTAQVDAWQQERNQAKVTINWRFTMADARIKLKRLYPSIEA</sequence>
<dbReference type="InterPro" id="IPR038717">
    <property type="entry name" value="Tc1-like_DDE_dom"/>
</dbReference>
<comment type="caution">
    <text evidence="2">The sequence shown here is derived from an EMBL/GenBank/DDBJ whole genome shotgun (WGS) entry which is preliminary data.</text>
</comment>
<protein>
    <submittedName>
        <fullName evidence="2">Transposase</fullName>
    </submittedName>
</protein>
<feature type="domain" description="Tc1-like transposase DDE" evidence="1">
    <location>
        <begin position="19"/>
        <end position="168"/>
    </location>
</feature>
<keyword evidence="3" id="KW-1185">Reference proteome</keyword>
<reference evidence="2 3" key="1">
    <citation type="journal article" date="2011" name="Stand. Genomic Sci.">
        <title>Non-contiguous finished genome sequence and contextual data of the filamentous soil bacterium Ktedonobacter racemifer type strain (SOSP1-21).</title>
        <authorList>
            <person name="Chang Y.J."/>
            <person name="Land M."/>
            <person name="Hauser L."/>
            <person name="Chertkov O."/>
            <person name="Del Rio T.G."/>
            <person name="Nolan M."/>
            <person name="Copeland A."/>
            <person name="Tice H."/>
            <person name="Cheng J.F."/>
            <person name="Lucas S."/>
            <person name="Han C."/>
            <person name="Goodwin L."/>
            <person name="Pitluck S."/>
            <person name="Ivanova N."/>
            <person name="Ovchinikova G."/>
            <person name="Pati A."/>
            <person name="Chen A."/>
            <person name="Palaniappan K."/>
            <person name="Mavromatis K."/>
            <person name="Liolios K."/>
            <person name="Brettin T."/>
            <person name="Fiebig A."/>
            <person name="Rohde M."/>
            <person name="Abt B."/>
            <person name="Goker M."/>
            <person name="Detter J.C."/>
            <person name="Woyke T."/>
            <person name="Bristow J."/>
            <person name="Eisen J.A."/>
            <person name="Markowitz V."/>
            <person name="Hugenholtz P."/>
            <person name="Kyrpides N.C."/>
            <person name="Klenk H.P."/>
            <person name="Lapidus A."/>
        </authorList>
    </citation>
    <scope>NUCLEOTIDE SEQUENCE [LARGE SCALE GENOMIC DNA]</scope>
    <source>
        <strain evidence="3">DSM 44963</strain>
    </source>
</reference>
<evidence type="ECO:0000259" key="1">
    <source>
        <dbReference type="Pfam" id="PF13358"/>
    </source>
</evidence>
<dbReference type="STRING" id="485913.Krac_10295"/>
<dbReference type="Proteomes" id="UP000004508">
    <property type="component" value="Unassembled WGS sequence"/>
</dbReference>
<dbReference type="AlphaFoldDB" id="D6TG95"/>
<gene>
    <name evidence="2" type="ORF">Krac_10295</name>
</gene>
<evidence type="ECO:0000313" key="3">
    <source>
        <dbReference type="Proteomes" id="UP000004508"/>
    </source>
</evidence>
<dbReference type="InParanoid" id="D6TG95"/>
<name>D6TG95_KTERA</name>
<dbReference type="EMBL" id="ADVG01000001">
    <property type="protein sequence ID" value="EFH88797.1"/>
    <property type="molecule type" value="Genomic_DNA"/>
</dbReference>
<dbReference type="Pfam" id="PF13358">
    <property type="entry name" value="DDE_3"/>
    <property type="match status" value="1"/>
</dbReference>
<dbReference type="InterPro" id="IPR047655">
    <property type="entry name" value="Transpos_IS630-like"/>
</dbReference>
<proteinExistence type="predicted"/>
<dbReference type="NCBIfam" id="NF033545">
    <property type="entry name" value="transpos_IS630"/>
    <property type="match status" value="1"/>
</dbReference>